<dbReference type="AlphaFoldDB" id="A0A1G9PTS3"/>
<evidence type="ECO:0000256" key="2">
    <source>
        <dbReference type="SAM" id="SignalP"/>
    </source>
</evidence>
<dbReference type="InterPro" id="IPR036365">
    <property type="entry name" value="PGBD-like_sf"/>
</dbReference>
<dbReference type="Gene3D" id="1.10.101.10">
    <property type="entry name" value="PGBD-like superfamily/PGBD"/>
    <property type="match status" value="1"/>
</dbReference>
<dbReference type="InterPro" id="IPR031304">
    <property type="entry name" value="SLT_2"/>
</dbReference>
<organism evidence="5 6">
    <name type="scientific">Franzmannia pantelleriensis</name>
    <dbReference type="NCBI Taxonomy" id="48727"/>
    <lineage>
        <taxon>Bacteria</taxon>
        <taxon>Pseudomonadati</taxon>
        <taxon>Pseudomonadota</taxon>
        <taxon>Gammaproteobacteria</taxon>
        <taxon>Oceanospirillales</taxon>
        <taxon>Halomonadaceae</taxon>
        <taxon>Franzmannia</taxon>
    </lineage>
</organism>
<feature type="chain" id="PRO_5011787511" evidence="2">
    <location>
        <begin position="24"/>
        <end position="437"/>
    </location>
</feature>
<dbReference type="STRING" id="48727.SAMN05192555_108200"/>
<dbReference type="SUPFAM" id="SSF47090">
    <property type="entry name" value="PGBD-like"/>
    <property type="match status" value="1"/>
</dbReference>
<evidence type="ECO:0000313" key="5">
    <source>
        <dbReference type="EMBL" id="SDM01647.1"/>
    </source>
</evidence>
<dbReference type="PANTHER" id="PTHR30163:SF8">
    <property type="entry name" value="LYTIC MUREIN TRANSGLYCOSYLASE"/>
    <property type="match status" value="1"/>
</dbReference>
<keyword evidence="2" id="KW-0732">Signal</keyword>
<name>A0A1G9PTS3_9GAMM</name>
<gene>
    <name evidence="5" type="ORF">SAMN05192555_108200</name>
</gene>
<feature type="domain" description="Peptidoglycan binding-like" evidence="3">
    <location>
        <begin position="379"/>
        <end position="434"/>
    </location>
</feature>
<dbReference type="FunFam" id="1.10.8.350:FF:000001">
    <property type="entry name" value="Lytic murein transglycosylase B"/>
    <property type="match status" value="1"/>
</dbReference>
<dbReference type="CDD" id="cd13399">
    <property type="entry name" value="Slt35-like"/>
    <property type="match status" value="1"/>
</dbReference>
<dbReference type="Proteomes" id="UP000199107">
    <property type="component" value="Unassembled WGS sequence"/>
</dbReference>
<sequence>MRKLFFTSLVFTMLAGCQSGAQLAPPAAADESDSHASDVATDSAVESDTTASSGGAASNDNGAERPASFMAWVDDFRRHARSEGIARSTLDEAFSNVRYQPRIIELDRSQPEFVRPIWEYLDTAVSSTRINQGRDKLAEHRDTAREMEQRYGVPAEIVVAIWGIESNYGGNFGSFSTIDALATLGYDGRRQSFARGELMAALRIIEQGDIAAERMIGSWAGAMGHTQFIPSSFEAYAEDGDGDGRRDIWGSIPDVMASTANYLARAGWQRGQPWGVEVELGSGFDYSQADDTRLSSRQWAERGVRPVNGGSLPDFSDAAVVVPAGANGPAFLVGPNYRAILRYNNATSYALAVGTLADQIAGRSGVVQGWPRSEQPLTRSQVRELQERLNAAGFDTGTPDGVFGPNTRSGLRSYQRAEGLVPDGFATLSLLERLQRR</sequence>
<dbReference type="GO" id="GO:0008933">
    <property type="term" value="F:peptidoglycan lytic transglycosylase activity"/>
    <property type="evidence" value="ECO:0007669"/>
    <property type="project" value="TreeGrafter"/>
</dbReference>
<keyword evidence="6" id="KW-1185">Reference proteome</keyword>
<accession>A0A1G9PTS3</accession>
<evidence type="ECO:0000256" key="1">
    <source>
        <dbReference type="SAM" id="MobiDB-lite"/>
    </source>
</evidence>
<evidence type="ECO:0000259" key="3">
    <source>
        <dbReference type="Pfam" id="PF01471"/>
    </source>
</evidence>
<dbReference type="RefSeq" id="WP_089658756.1">
    <property type="nucleotide sequence ID" value="NZ_FNGH01000008.1"/>
</dbReference>
<feature type="region of interest" description="Disordered" evidence="1">
    <location>
        <begin position="24"/>
        <end position="63"/>
    </location>
</feature>
<dbReference type="PANTHER" id="PTHR30163">
    <property type="entry name" value="MEMBRANE-BOUND LYTIC MUREIN TRANSGLYCOSYLASE B"/>
    <property type="match status" value="1"/>
</dbReference>
<dbReference type="InterPro" id="IPR002477">
    <property type="entry name" value="Peptidoglycan-bd-like"/>
</dbReference>
<dbReference type="OrthoDB" id="9772911at2"/>
<reference evidence="6" key="1">
    <citation type="submission" date="2016-10" db="EMBL/GenBank/DDBJ databases">
        <authorList>
            <person name="Varghese N."/>
            <person name="Submissions S."/>
        </authorList>
    </citation>
    <scope>NUCLEOTIDE SEQUENCE [LARGE SCALE GENOMIC DNA]</scope>
    <source>
        <strain evidence="6">AAP</strain>
    </source>
</reference>
<dbReference type="Pfam" id="PF13406">
    <property type="entry name" value="SLT_2"/>
    <property type="match status" value="1"/>
</dbReference>
<evidence type="ECO:0000259" key="4">
    <source>
        <dbReference type="Pfam" id="PF13406"/>
    </source>
</evidence>
<dbReference type="InterPro" id="IPR011970">
    <property type="entry name" value="MltB_2"/>
</dbReference>
<dbReference type="Pfam" id="PF01471">
    <property type="entry name" value="PG_binding_1"/>
    <property type="match status" value="1"/>
</dbReference>
<dbReference type="Gene3D" id="1.10.8.350">
    <property type="entry name" value="Bacterial muramidase"/>
    <property type="match status" value="1"/>
</dbReference>
<dbReference type="PROSITE" id="PS51257">
    <property type="entry name" value="PROKAR_LIPOPROTEIN"/>
    <property type="match status" value="1"/>
</dbReference>
<dbReference type="EMBL" id="FNGH01000008">
    <property type="protein sequence ID" value="SDM01647.1"/>
    <property type="molecule type" value="Genomic_DNA"/>
</dbReference>
<proteinExistence type="predicted"/>
<dbReference type="NCBIfam" id="TIGR02283">
    <property type="entry name" value="MltB_2"/>
    <property type="match status" value="1"/>
</dbReference>
<dbReference type="SUPFAM" id="SSF53955">
    <property type="entry name" value="Lysozyme-like"/>
    <property type="match status" value="1"/>
</dbReference>
<feature type="signal peptide" evidence="2">
    <location>
        <begin position="1"/>
        <end position="23"/>
    </location>
</feature>
<feature type="compositionally biased region" description="Low complexity" evidence="1">
    <location>
        <begin position="47"/>
        <end position="61"/>
    </location>
</feature>
<dbReference type="Gene3D" id="1.10.530.10">
    <property type="match status" value="1"/>
</dbReference>
<dbReference type="InterPro" id="IPR043426">
    <property type="entry name" value="MltB-like"/>
</dbReference>
<feature type="domain" description="Transglycosylase SLT" evidence="4">
    <location>
        <begin position="69"/>
        <end position="358"/>
    </location>
</feature>
<dbReference type="InterPro" id="IPR023346">
    <property type="entry name" value="Lysozyme-like_dom_sf"/>
</dbReference>
<protein>
    <submittedName>
        <fullName evidence="5">Lytic murein transglycosylase</fullName>
    </submittedName>
</protein>
<evidence type="ECO:0000313" key="6">
    <source>
        <dbReference type="Proteomes" id="UP000199107"/>
    </source>
</evidence>
<dbReference type="GO" id="GO:0009253">
    <property type="term" value="P:peptidoglycan catabolic process"/>
    <property type="evidence" value="ECO:0007669"/>
    <property type="project" value="TreeGrafter"/>
</dbReference>
<dbReference type="InterPro" id="IPR036366">
    <property type="entry name" value="PGBDSf"/>
</dbReference>